<keyword evidence="6 11" id="KW-0812">Transmembrane</keyword>
<dbReference type="PANTHER" id="PTHR33909:SF1">
    <property type="entry name" value="SEC TRANSLOCON ACCESSORY COMPLEX SUBUNIT YAJC"/>
    <property type="match status" value="1"/>
</dbReference>
<proteinExistence type="inferred from homology"/>
<sequence>MKYGLAELWSHSSWLLTNHVWLIGQGDTKVSPDSGADVVGAGADLEVGAAGDMNPIMLFLSNPLNLLLLSAILFMFIVIRPQQKQMKQLQKSLAELKKNDRVVTASGIHGIVVQANAGESVISIRIDENSGARMTVNRDSIAKIINPENKG</sequence>
<dbReference type="Pfam" id="PF02699">
    <property type="entry name" value="YajC"/>
    <property type="match status" value="1"/>
</dbReference>
<dbReference type="KEGG" id="ahel:Q31a_09720"/>
<comment type="subcellular location">
    <subcellularLocation>
        <location evidence="1">Cell membrane</location>
        <topology evidence="1">Single-pass membrane protein</topology>
    </subcellularLocation>
</comment>
<keyword evidence="5" id="KW-1003">Cell membrane</keyword>
<dbReference type="NCBIfam" id="TIGR00739">
    <property type="entry name" value="yajC"/>
    <property type="match status" value="1"/>
</dbReference>
<evidence type="ECO:0000256" key="1">
    <source>
        <dbReference type="ARBA" id="ARBA00004162"/>
    </source>
</evidence>
<dbReference type="GO" id="GO:0005886">
    <property type="term" value="C:plasma membrane"/>
    <property type="evidence" value="ECO:0007669"/>
    <property type="project" value="UniProtKB-SubCell"/>
</dbReference>
<accession>A0A518G244</accession>
<keyword evidence="8 11" id="KW-1133">Transmembrane helix</keyword>
<reference evidence="12 13" key="1">
    <citation type="submission" date="2019-02" db="EMBL/GenBank/DDBJ databases">
        <title>Deep-cultivation of Planctomycetes and their phenomic and genomic characterization uncovers novel biology.</title>
        <authorList>
            <person name="Wiegand S."/>
            <person name="Jogler M."/>
            <person name="Boedeker C."/>
            <person name="Pinto D."/>
            <person name="Vollmers J."/>
            <person name="Rivas-Marin E."/>
            <person name="Kohn T."/>
            <person name="Peeters S.H."/>
            <person name="Heuer A."/>
            <person name="Rast P."/>
            <person name="Oberbeckmann S."/>
            <person name="Bunk B."/>
            <person name="Jeske O."/>
            <person name="Meyerdierks A."/>
            <person name="Storesund J.E."/>
            <person name="Kallscheuer N."/>
            <person name="Luecker S."/>
            <person name="Lage O.M."/>
            <person name="Pohl T."/>
            <person name="Merkel B.J."/>
            <person name="Hornburger P."/>
            <person name="Mueller R.-W."/>
            <person name="Bruemmer F."/>
            <person name="Labrenz M."/>
            <person name="Spormann A.M."/>
            <person name="Op den Camp H."/>
            <person name="Overmann J."/>
            <person name="Amann R."/>
            <person name="Jetten M.S.M."/>
            <person name="Mascher T."/>
            <person name="Medema M.H."/>
            <person name="Devos D.P."/>
            <person name="Kaster A.-K."/>
            <person name="Ovreas L."/>
            <person name="Rohde M."/>
            <person name="Galperin M.Y."/>
            <person name="Jogler C."/>
        </authorList>
    </citation>
    <scope>NUCLEOTIDE SEQUENCE [LARGE SCALE GENOMIC DNA]</scope>
    <source>
        <strain evidence="12 13">Q31a</strain>
    </source>
</reference>
<keyword evidence="7" id="KW-0653">Protein transport</keyword>
<comment type="similarity">
    <text evidence="2">Belongs to the YajC family.</text>
</comment>
<evidence type="ECO:0000313" key="12">
    <source>
        <dbReference type="EMBL" id="QDV22686.1"/>
    </source>
</evidence>
<feature type="transmembrane region" description="Helical" evidence="11">
    <location>
        <begin position="56"/>
        <end position="79"/>
    </location>
</feature>
<dbReference type="Proteomes" id="UP000318017">
    <property type="component" value="Chromosome"/>
</dbReference>
<evidence type="ECO:0000313" key="13">
    <source>
        <dbReference type="Proteomes" id="UP000318017"/>
    </source>
</evidence>
<keyword evidence="4" id="KW-0813">Transport</keyword>
<dbReference type="GO" id="GO:0015031">
    <property type="term" value="P:protein transport"/>
    <property type="evidence" value="ECO:0007669"/>
    <property type="project" value="UniProtKB-KW"/>
</dbReference>
<dbReference type="EMBL" id="CP036298">
    <property type="protein sequence ID" value="QDV22686.1"/>
    <property type="molecule type" value="Genomic_DNA"/>
</dbReference>
<evidence type="ECO:0000256" key="10">
    <source>
        <dbReference type="ARBA" id="ARBA00023136"/>
    </source>
</evidence>
<evidence type="ECO:0000256" key="11">
    <source>
        <dbReference type="SAM" id="Phobius"/>
    </source>
</evidence>
<dbReference type="PRINTS" id="PR01853">
    <property type="entry name" value="YAJCTRNLCASE"/>
</dbReference>
<evidence type="ECO:0000256" key="2">
    <source>
        <dbReference type="ARBA" id="ARBA00006742"/>
    </source>
</evidence>
<dbReference type="SMART" id="SM01323">
    <property type="entry name" value="YajC"/>
    <property type="match status" value="1"/>
</dbReference>
<keyword evidence="10 11" id="KW-0472">Membrane</keyword>
<dbReference type="AlphaFoldDB" id="A0A518G244"/>
<evidence type="ECO:0000256" key="5">
    <source>
        <dbReference type="ARBA" id="ARBA00022475"/>
    </source>
</evidence>
<keyword evidence="9" id="KW-0811">Translocation</keyword>
<gene>
    <name evidence="12" type="ORF">Q31a_09720</name>
</gene>
<evidence type="ECO:0000256" key="8">
    <source>
        <dbReference type="ARBA" id="ARBA00022989"/>
    </source>
</evidence>
<name>A0A518G244_9BACT</name>
<evidence type="ECO:0000256" key="9">
    <source>
        <dbReference type="ARBA" id="ARBA00023010"/>
    </source>
</evidence>
<evidence type="ECO:0000256" key="7">
    <source>
        <dbReference type="ARBA" id="ARBA00022927"/>
    </source>
</evidence>
<dbReference type="RefSeq" id="WP_145074585.1">
    <property type="nucleotide sequence ID" value="NZ_CP036298.1"/>
</dbReference>
<evidence type="ECO:0000256" key="4">
    <source>
        <dbReference type="ARBA" id="ARBA00022448"/>
    </source>
</evidence>
<organism evidence="12 13">
    <name type="scientific">Aureliella helgolandensis</name>
    <dbReference type="NCBI Taxonomy" id="2527968"/>
    <lineage>
        <taxon>Bacteria</taxon>
        <taxon>Pseudomonadati</taxon>
        <taxon>Planctomycetota</taxon>
        <taxon>Planctomycetia</taxon>
        <taxon>Pirellulales</taxon>
        <taxon>Pirellulaceae</taxon>
        <taxon>Aureliella</taxon>
    </lineage>
</organism>
<dbReference type="InterPro" id="IPR003849">
    <property type="entry name" value="Preprotein_translocase_YajC"/>
</dbReference>
<evidence type="ECO:0000256" key="6">
    <source>
        <dbReference type="ARBA" id="ARBA00022692"/>
    </source>
</evidence>
<dbReference type="PANTHER" id="PTHR33909">
    <property type="entry name" value="SEC TRANSLOCON ACCESSORY COMPLEX SUBUNIT YAJC"/>
    <property type="match status" value="1"/>
</dbReference>
<evidence type="ECO:0000256" key="3">
    <source>
        <dbReference type="ARBA" id="ARBA00014962"/>
    </source>
</evidence>
<keyword evidence="13" id="KW-1185">Reference proteome</keyword>
<protein>
    <recommendedName>
        <fullName evidence="3">Sec translocon accessory complex subunit YajC</fullName>
    </recommendedName>
</protein>
<dbReference type="OrthoDB" id="9800132at2"/>